<dbReference type="GO" id="GO:0046872">
    <property type="term" value="F:metal ion binding"/>
    <property type="evidence" value="ECO:0007669"/>
    <property type="project" value="UniProtKB-KW"/>
</dbReference>
<evidence type="ECO:0000256" key="3">
    <source>
        <dbReference type="ARBA" id="ARBA00022801"/>
    </source>
</evidence>
<proteinExistence type="inferred from homology"/>
<comment type="similarity">
    <text evidence="1">Belongs to the arginase family. Agmatinase subfamily.</text>
</comment>
<gene>
    <name evidence="6" type="ORF">SAMN04488112_11119</name>
</gene>
<keyword evidence="2 4" id="KW-0479">Metal-binding</keyword>
<dbReference type="PANTHER" id="PTHR11358:SF26">
    <property type="entry name" value="GUANIDINO ACID HYDROLASE, MITOCHONDRIAL"/>
    <property type="match status" value="1"/>
</dbReference>
<evidence type="ECO:0000256" key="4">
    <source>
        <dbReference type="PIRSR" id="PIRSR036979-1"/>
    </source>
</evidence>
<dbReference type="NCBIfam" id="TIGR01230">
    <property type="entry name" value="agmatinase"/>
    <property type="match status" value="1"/>
</dbReference>
<evidence type="ECO:0000256" key="2">
    <source>
        <dbReference type="ARBA" id="ARBA00022723"/>
    </source>
</evidence>
<dbReference type="InterPro" id="IPR005925">
    <property type="entry name" value="Agmatinase-rel"/>
</dbReference>
<dbReference type="InterPro" id="IPR020855">
    <property type="entry name" value="Ureohydrolase_Mn_BS"/>
</dbReference>
<dbReference type="STRING" id="1236220.SAMN04488112_11119"/>
<feature type="binding site" evidence="4">
    <location>
        <position position="148"/>
    </location>
    <ligand>
        <name>Mn(2+)</name>
        <dbReference type="ChEBI" id="CHEBI:29035"/>
        <label>1</label>
    </ligand>
</feature>
<protein>
    <submittedName>
        <fullName evidence="6">Agmatinase</fullName>
    </submittedName>
</protein>
<keyword evidence="3 5" id="KW-0378">Hydrolase</keyword>
<feature type="binding site" evidence="4">
    <location>
        <position position="123"/>
    </location>
    <ligand>
        <name>Mn(2+)</name>
        <dbReference type="ChEBI" id="CHEBI:29035"/>
        <label>1</label>
    </ligand>
</feature>
<evidence type="ECO:0000256" key="1">
    <source>
        <dbReference type="ARBA" id="ARBA00009227"/>
    </source>
</evidence>
<dbReference type="InterPro" id="IPR006035">
    <property type="entry name" value="Ureohydrolase"/>
</dbReference>
<organism evidence="6 7">
    <name type="scientific">Melghirimyces thermohalophilus</name>
    <dbReference type="NCBI Taxonomy" id="1236220"/>
    <lineage>
        <taxon>Bacteria</taxon>
        <taxon>Bacillati</taxon>
        <taxon>Bacillota</taxon>
        <taxon>Bacilli</taxon>
        <taxon>Bacillales</taxon>
        <taxon>Thermoactinomycetaceae</taxon>
        <taxon>Melghirimyces</taxon>
    </lineage>
</organism>
<feature type="binding site" evidence="4">
    <location>
        <position position="237"/>
    </location>
    <ligand>
        <name>Mn(2+)</name>
        <dbReference type="ChEBI" id="CHEBI:29035"/>
        <label>1</label>
    </ligand>
</feature>
<feature type="binding site" evidence="4">
    <location>
        <position position="150"/>
    </location>
    <ligand>
        <name>Mn(2+)</name>
        <dbReference type="ChEBI" id="CHEBI:29035"/>
        <label>1</label>
    </ligand>
</feature>
<dbReference type="GO" id="GO:0033389">
    <property type="term" value="P:putrescine biosynthetic process from arginine, via agmatine"/>
    <property type="evidence" value="ECO:0007669"/>
    <property type="project" value="TreeGrafter"/>
</dbReference>
<dbReference type="Pfam" id="PF00491">
    <property type="entry name" value="Arginase"/>
    <property type="match status" value="1"/>
</dbReference>
<sequence length="312" mass="34835">MSSYRPDYTKAPRYTGIRTFMKLGLDLKMDGSDVAVIGLPFDTGASFRAGARFGPAAIREMSVLLRPAHSFHKINPFEHVRCVDYGDLPLLPGYMEDSFDIIRDTYRRLAREKVIPVGLGGDHSVTLAELRGLADVYGPLSLVHFDAHGDTWDEYWGKKYTHGTPFRRALEEEIIDPHHSVQIGLRGTVYHPDDMDEAAELGFEVIAADELHTLHPTDLRRRIENRVGDRNAFLTFDIDFFDPAYAPGTGTPEVGGFTSHQGLTFVRHLPLLNYVGFDLVEVLPAHDHSQNTALLGAAVVYEFLALIALNES</sequence>
<dbReference type="SUPFAM" id="SSF52768">
    <property type="entry name" value="Arginase/deacetylase"/>
    <property type="match status" value="1"/>
</dbReference>
<dbReference type="PANTHER" id="PTHR11358">
    <property type="entry name" value="ARGINASE/AGMATINASE"/>
    <property type="match status" value="1"/>
</dbReference>
<dbReference type="GO" id="GO:0008783">
    <property type="term" value="F:agmatinase activity"/>
    <property type="evidence" value="ECO:0007669"/>
    <property type="project" value="TreeGrafter"/>
</dbReference>
<reference evidence="6 7" key="1">
    <citation type="submission" date="2016-10" db="EMBL/GenBank/DDBJ databases">
        <authorList>
            <person name="de Groot N.N."/>
        </authorList>
    </citation>
    <scope>NUCLEOTIDE SEQUENCE [LARGE SCALE GENOMIC DNA]</scope>
    <source>
        <strain evidence="6 7">DSM 45514</strain>
    </source>
</reference>
<comment type="cofactor">
    <cofactor evidence="4">
        <name>Mn(2+)</name>
        <dbReference type="ChEBI" id="CHEBI:29035"/>
    </cofactor>
    <text evidence="4">Binds 2 manganese ions per subunit.</text>
</comment>
<accession>A0A1G6MW86</accession>
<dbReference type="CDD" id="cd11592">
    <property type="entry name" value="Agmatinase_PAH"/>
    <property type="match status" value="1"/>
</dbReference>
<dbReference type="PRINTS" id="PR00116">
    <property type="entry name" value="ARGINASE"/>
</dbReference>
<dbReference type="OrthoDB" id="9788689at2"/>
<feature type="binding site" evidence="4">
    <location>
        <position position="239"/>
    </location>
    <ligand>
        <name>Mn(2+)</name>
        <dbReference type="ChEBI" id="CHEBI:29035"/>
        <label>1</label>
    </ligand>
</feature>
<dbReference type="Proteomes" id="UP000199387">
    <property type="component" value="Unassembled WGS sequence"/>
</dbReference>
<evidence type="ECO:0000256" key="5">
    <source>
        <dbReference type="RuleBase" id="RU003684"/>
    </source>
</evidence>
<dbReference type="PIRSF" id="PIRSF036979">
    <property type="entry name" value="Arginase"/>
    <property type="match status" value="1"/>
</dbReference>
<dbReference type="Gene3D" id="3.40.800.10">
    <property type="entry name" value="Ureohydrolase domain"/>
    <property type="match status" value="1"/>
</dbReference>
<keyword evidence="4" id="KW-0464">Manganese</keyword>
<name>A0A1G6MW86_9BACL</name>
<keyword evidence="7" id="KW-1185">Reference proteome</keyword>
<dbReference type="AlphaFoldDB" id="A0A1G6MW86"/>
<evidence type="ECO:0000313" key="7">
    <source>
        <dbReference type="Proteomes" id="UP000199387"/>
    </source>
</evidence>
<dbReference type="PROSITE" id="PS51409">
    <property type="entry name" value="ARGINASE_2"/>
    <property type="match status" value="1"/>
</dbReference>
<dbReference type="InterPro" id="IPR023696">
    <property type="entry name" value="Ureohydrolase_dom_sf"/>
</dbReference>
<feature type="binding site" evidence="4">
    <location>
        <position position="146"/>
    </location>
    <ligand>
        <name>Mn(2+)</name>
        <dbReference type="ChEBI" id="CHEBI:29035"/>
        <label>1</label>
    </ligand>
</feature>
<dbReference type="PROSITE" id="PS01053">
    <property type="entry name" value="ARGINASE_1"/>
    <property type="match status" value="1"/>
</dbReference>
<dbReference type="RefSeq" id="WP_091570132.1">
    <property type="nucleotide sequence ID" value="NZ_FMZA01000011.1"/>
</dbReference>
<dbReference type="EMBL" id="FMZA01000011">
    <property type="protein sequence ID" value="SDC59803.1"/>
    <property type="molecule type" value="Genomic_DNA"/>
</dbReference>
<evidence type="ECO:0000313" key="6">
    <source>
        <dbReference type="EMBL" id="SDC59803.1"/>
    </source>
</evidence>